<gene>
    <name evidence="2" type="ORF">NHX12_020184</name>
</gene>
<evidence type="ECO:0000313" key="3">
    <source>
        <dbReference type="Proteomes" id="UP001148018"/>
    </source>
</evidence>
<evidence type="ECO:0000256" key="1">
    <source>
        <dbReference type="SAM" id="MobiDB-lite"/>
    </source>
</evidence>
<keyword evidence="3" id="KW-1185">Reference proteome</keyword>
<sequence length="235" mass="24624">MDVFILSAFTVVYQCISMCSYVVPSCPVRLPARRVSVLQMSRSASTFSLSDAAKNGAFVRRSNSLDHPPIRPRVSVCIRSPAPIAAHPAPGASARPGPEAAPGASARPGPEAAAAAEALTGGQSFGLPSGRVSLLHKPGPQAPWPQSHSRFPGTLPSQTFAPWGRISTDLRAPNTLHLIPPAQQAARQAPPATYRPRASVLIPHQAAPGGQVGRAEVPADPRKTGPTSPRRETLL</sequence>
<reference evidence="2" key="1">
    <citation type="submission" date="2022-07" db="EMBL/GenBank/DDBJ databases">
        <title>Chromosome-level genome of Muraenolepis orangiensis.</title>
        <authorList>
            <person name="Kim J."/>
        </authorList>
    </citation>
    <scope>NUCLEOTIDE SEQUENCE</scope>
    <source>
        <strain evidence="2">KU_S4_2022</strain>
        <tissue evidence="2">Muscle</tissue>
    </source>
</reference>
<accession>A0A9Q0I0E8</accession>
<organism evidence="2 3">
    <name type="scientific">Muraenolepis orangiensis</name>
    <name type="common">Patagonian moray cod</name>
    <dbReference type="NCBI Taxonomy" id="630683"/>
    <lineage>
        <taxon>Eukaryota</taxon>
        <taxon>Metazoa</taxon>
        <taxon>Chordata</taxon>
        <taxon>Craniata</taxon>
        <taxon>Vertebrata</taxon>
        <taxon>Euteleostomi</taxon>
        <taxon>Actinopterygii</taxon>
        <taxon>Neopterygii</taxon>
        <taxon>Teleostei</taxon>
        <taxon>Neoteleostei</taxon>
        <taxon>Acanthomorphata</taxon>
        <taxon>Zeiogadaria</taxon>
        <taxon>Gadariae</taxon>
        <taxon>Gadiformes</taxon>
        <taxon>Muraenolepidoidei</taxon>
        <taxon>Muraenolepididae</taxon>
        <taxon>Muraenolepis</taxon>
    </lineage>
</organism>
<comment type="caution">
    <text evidence="2">The sequence shown here is derived from an EMBL/GenBank/DDBJ whole genome shotgun (WGS) entry which is preliminary data.</text>
</comment>
<feature type="region of interest" description="Disordered" evidence="1">
    <location>
        <begin position="87"/>
        <end position="148"/>
    </location>
</feature>
<name>A0A9Q0I0E8_9TELE</name>
<feature type="compositionally biased region" description="Basic and acidic residues" evidence="1">
    <location>
        <begin position="217"/>
        <end position="235"/>
    </location>
</feature>
<dbReference type="Proteomes" id="UP001148018">
    <property type="component" value="Unassembled WGS sequence"/>
</dbReference>
<feature type="compositionally biased region" description="Low complexity" evidence="1">
    <location>
        <begin position="87"/>
        <end position="118"/>
    </location>
</feature>
<proteinExistence type="predicted"/>
<dbReference type="AlphaFoldDB" id="A0A9Q0I0E8"/>
<feature type="region of interest" description="Disordered" evidence="1">
    <location>
        <begin position="203"/>
        <end position="235"/>
    </location>
</feature>
<protein>
    <submittedName>
        <fullName evidence="2">Uncharacterized protein</fullName>
    </submittedName>
</protein>
<evidence type="ECO:0000313" key="2">
    <source>
        <dbReference type="EMBL" id="KAJ3580795.1"/>
    </source>
</evidence>
<dbReference type="EMBL" id="JANIIK010005792">
    <property type="protein sequence ID" value="KAJ3580795.1"/>
    <property type="molecule type" value="Genomic_DNA"/>
</dbReference>